<accession>A0A240UQZ2</accession>
<evidence type="ECO:0000313" key="1">
    <source>
        <dbReference type="EMBL" id="ART63904.1"/>
    </source>
</evidence>
<keyword evidence="2" id="KW-1185">Reference proteome</keyword>
<name>A0A240UQZ2_9GAMM</name>
<dbReference type="Proteomes" id="UP000194457">
    <property type="component" value="Chromosome"/>
</dbReference>
<evidence type="ECO:0000313" key="2">
    <source>
        <dbReference type="Proteomes" id="UP000194457"/>
    </source>
</evidence>
<sequence>MALDEAYHLCKEAGLKRIVLLFLVKGSFGSSDIAIFLGPQVTKALSKGEAVDLDDGIRLEFNIPKNISKYENYQVVLAAYLTDKDIDIVDSIGNVSTIVFLPWLEVDGKRWLST</sequence>
<reference evidence="1 2" key="1">
    <citation type="submission" date="2017-05" db="EMBL/GenBank/DDBJ databases">
        <authorList>
            <person name="Song R."/>
            <person name="Chenine A.L."/>
            <person name="Ruprecht R.M."/>
        </authorList>
    </citation>
    <scope>NUCLEOTIDE SEQUENCE [LARGE SCALE GENOMIC DNA]</scope>
    <source>
        <strain evidence="1">SW32</strain>
    </source>
</reference>
<gene>
    <name evidence="1" type="ORF">B9H00_13275</name>
</gene>
<dbReference type="KEGG" id="kma:B9H00_13275"/>
<dbReference type="RefSeq" id="WP_086901047.1">
    <property type="nucleotide sequence ID" value="NZ_CP021358.1"/>
</dbReference>
<dbReference type="AlphaFoldDB" id="A0A240UQZ2"/>
<proteinExistence type="predicted"/>
<organism evidence="1 2">
    <name type="scientific">Kushneria marisflavi</name>
    <dbReference type="NCBI Taxonomy" id="157779"/>
    <lineage>
        <taxon>Bacteria</taxon>
        <taxon>Pseudomonadati</taxon>
        <taxon>Pseudomonadota</taxon>
        <taxon>Gammaproteobacteria</taxon>
        <taxon>Oceanospirillales</taxon>
        <taxon>Halomonadaceae</taxon>
        <taxon>Kushneria</taxon>
    </lineage>
</organism>
<dbReference type="OrthoDB" id="6702210at2"/>
<dbReference type="EMBL" id="CP021358">
    <property type="protein sequence ID" value="ART63904.1"/>
    <property type="molecule type" value="Genomic_DNA"/>
</dbReference>
<protein>
    <submittedName>
        <fullName evidence="1">Uncharacterized protein</fullName>
    </submittedName>
</protein>